<dbReference type="EMBL" id="JACHIR010000001">
    <property type="protein sequence ID" value="MBB5893657.1"/>
    <property type="molecule type" value="Genomic_DNA"/>
</dbReference>
<evidence type="ECO:0000313" key="6">
    <source>
        <dbReference type="EMBL" id="MBB5893657.1"/>
    </source>
</evidence>
<dbReference type="Gene3D" id="3.30.9.10">
    <property type="entry name" value="D-Amino Acid Oxidase, subunit A, domain 2"/>
    <property type="match status" value="1"/>
</dbReference>
<dbReference type="RefSeq" id="WP_184865091.1">
    <property type="nucleotide sequence ID" value="NZ_JACHIR010000001.1"/>
</dbReference>
<evidence type="ECO:0000256" key="3">
    <source>
        <dbReference type="ARBA" id="ARBA00022827"/>
    </source>
</evidence>
<evidence type="ECO:0000256" key="1">
    <source>
        <dbReference type="ARBA" id="ARBA00001974"/>
    </source>
</evidence>
<keyword evidence="2" id="KW-0285">Flavoprotein</keyword>
<gene>
    <name evidence="6" type="ORF">BJ998_004853</name>
</gene>
<dbReference type="InterPro" id="IPR002938">
    <property type="entry name" value="FAD-bd"/>
</dbReference>
<organism evidence="6 7">
    <name type="scientific">Kutzneria kofuensis</name>
    <dbReference type="NCBI Taxonomy" id="103725"/>
    <lineage>
        <taxon>Bacteria</taxon>
        <taxon>Bacillati</taxon>
        <taxon>Actinomycetota</taxon>
        <taxon>Actinomycetes</taxon>
        <taxon>Pseudonocardiales</taxon>
        <taxon>Pseudonocardiaceae</taxon>
        <taxon>Kutzneria</taxon>
    </lineage>
</organism>
<dbReference type="GO" id="GO:0016709">
    <property type="term" value="F:oxidoreductase activity, acting on paired donors, with incorporation or reduction of molecular oxygen, NAD(P)H as one donor, and incorporation of one atom of oxygen"/>
    <property type="evidence" value="ECO:0007669"/>
    <property type="project" value="UniProtKB-ARBA"/>
</dbReference>
<keyword evidence="7" id="KW-1185">Reference proteome</keyword>
<comment type="cofactor">
    <cofactor evidence="1">
        <name>FAD</name>
        <dbReference type="ChEBI" id="CHEBI:57692"/>
    </cofactor>
</comment>
<dbReference type="NCBIfam" id="NF046068">
    <property type="entry name" value="AkvoneHdxseDnrF"/>
    <property type="match status" value="1"/>
</dbReference>
<dbReference type="Gene3D" id="3.40.30.120">
    <property type="match status" value="1"/>
</dbReference>
<evidence type="ECO:0000259" key="5">
    <source>
        <dbReference type="Pfam" id="PF01494"/>
    </source>
</evidence>
<proteinExistence type="predicted"/>
<dbReference type="GO" id="GO:0071949">
    <property type="term" value="F:FAD binding"/>
    <property type="evidence" value="ECO:0007669"/>
    <property type="project" value="InterPro"/>
</dbReference>
<feature type="domain" description="FAD-binding" evidence="5">
    <location>
        <begin position="5"/>
        <end position="359"/>
    </location>
</feature>
<keyword evidence="6" id="KW-0560">Oxidoreductase</keyword>
<dbReference type="InterPro" id="IPR036188">
    <property type="entry name" value="FAD/NAD-bd_sf"/>
</dbReference>
<dbReference type="PANTHER" id="PTHR43004">
    <property type="entry name" value="TRK SYSTEM POTASSIUM UPTAKE PROTEIN"/>
    <property type="match status" value="1"/>
</dbReference>
<evidence type="ECO:0000256" key="4">
    <source>
        <dbReference type="SAM" id="MobiDB-lite"/>
    </source>
</evidence>
<dbReference type="NCBIfam" id="NF046069">
    <property type="entry name" value="AkvoneHdxseRdmE"/>
    <property type="match status" value="1"/>
</dbReference>
<dbReference type="AlphaFoldDB" id="A0A7W9KJB0"/>
<evidence type="ECO:0000313" key="7">
    <source>
        <dbReference type="Proteomes" id="UP000585638"/>
    </source>
</evidence>
<dbReference type="EC" id="1.14.13.180" evidence="6"/>
<accession>A0A7W9KJB0</accession>
<dbReference type="PANTHER" id="PTHR43004:SF19">
    <property type="entry name" value="BINDING MONOOXYGENASE, PUTATIVE (JCVI)-RELATED"/>
    <property type="match status" value="1"/>
</dbReference>
<dbReference type="Gene3D" id="3.50.50.60">
    <property type="entry name" value="FAD/NAD(P)-binding domain"/>
    <property type="match status" value="1"/>
</dbReference>
<name>A0A7W9KJB0_9PSEU</name>
<dbReference type="Pfam" id="PF21274">
    <property type="entry name" value="Rng_hyd_C"/>
    <property type="match status" value="1"/>
</dbReference>
<evidence type="ECO:0000256" key="2">
    <source>
        <dbReference type="ARBA" id="ARBA00022630"/>
    </source>
</evidence>
<sequence>MDTTRVQVLVVGAGLAGTATAMFLADRGIDTLVVERHPGTSLHPKAAGQNPRTMELLRTAGVVDEVLAASPFTGGHNFEIKVATSVHGTVLKRIVAGDETRLWDALSPLPMGMATQVQLEPIMVDRARELGARVRFDTELVSFDQDTLGVTARLVHRPTGTLSQVRADYVVAADGHRSPIREQLGISRHGWGSLSHYAGIVFDTDPERLADVASTLFYLQHPEFTGVFGSTHVRGRHIFAVEYDPARGESISDFTPERCTALIRLGLDDPALELELRTVQAWEMAARVADTFRDGRVFLAGDAAKVTPPTGGLGGNTAIGDGFDLAWKLAAVLRGQAGPGLLDSYDPERRTVAELVVAESLANYVDRMAPQLRSDAVPIPSGYLEVVFGVRQRSEAVLIDDEDPAPVEDPRKPSGRPGFRAPHVPLVLDGVDMSTVDFFGRDWVLLTGTEGGVWHEAAKHVAGRLGIVVRTVGLGPGLTDPEDRLVEAYGIGHGGASLVRPDGVVAWRTDFEVADAAGTLQSVLSRLLDRVPSGAVPAGTAR</sequence>
<dbReference type="Proteomes" id="UP000585638">
    <property type="component" value="Unassembled WGS sequence"/>
</dbReference>
<dbReference type="SUPFAM" id="SSF51905">
    <property type="entry name" value="FAD/NAD(P)-binding domain"/>
    <property type="match status" value="1"/>
</dbReference>
<comment type="caution">
    <text evidence="6">The sequence shown here is derived from an EMBL/GenBank/DDBJ whole genome shotgun (WGS) entry which is preliminary data.</text>
</comment>
<feature type="region of interest" description="Disordered" evidence="4">
    <location>
        <begin position="400"/>
        <end position="419"/>
    </location>
</feature>
<dbReference type="InterPro" id="IPR050641">
    <property type="entry name" value="RIFMO-like"/>
</dbReference>
<keyword evidence="3" id="KW-0274">FAD</keyword>
<dbReference type="PRINTS" id="PR00420">
    <property type="entry name" value="RNGMNOXGNASE"/>
</dbReference>
<protein>
    <submittedName>
        <fullName evidence="6">Aklavinone 12-hydroxylase</fullName>
        <ecNumber evidence="6">1.14.13.180</ecNumber>
    </submittedName>
</protein>
<reference evidence="6 7" key="1">
    <citation type="submission" date="2020-08" db="EMBL/GenBank/DDBJ databases">
        <title>Sequencing the genomes of 1000 actinobacteria strains.</title>
        <authorList>
            <person name="Klenk H.-P."/>
        </authorList>
    </citation>
    <scope>NUCLEOTIDE SEQUENCE [LARGE SCALE GENOMIC DNA]</scope>
    <source>
        <strain evidence="6 7">DSM 43851</strain>
    </source>
</reference>
<dbReference type="Pfam" id="PF01494">
    <property type="entry name" value="FAD_binding_3"/>
    <property type="match status" value="1"/>
</dbReference>